<dbReference type="GO" id="GO:0003700">
    <property type="term" value="F:DNA-binding transcription factor activity"/>
    <property type="evidence" value="ECO:0007669"/>
    <property type="project" value="InterPro"/>
</dbReference>
<dbReference type="Proteomes" id="UP000325577">
    <property type="component" value="Linkage Group LG5"/>
</dbReference>
<dbReference type="PROSITE" id="PS51294">
    <property type="entry name" value="HTH_MYB"/>
    <property type="match status" value="1"/>
</dbReference>
<dbReference type="PANTHER" id="PTHR31312:SF4">
    <property type="entry name" value="TWO-COMPONENT RESPONSE REGULATOR-LIKE APRR2"/>
    <property type="match status" value="1"/>
</dbReference>
<evidence type="ECO:0000256" key="5">
    <source>
        <dbReference type="ARBA" id="ARBA00023242"/>
    </source>
</evidence>
<gene>
    <name evidence="7" type="ORF">F0562_012592</name>
</gene>
<dbReference type="Pfam" id="PF00249">
    <property type="entry name" value="Myb_DNA-binding"/>
    <property type="match status" value="1"/>
</dbReference>
<dbReference type="GO" id="GO:0045893">
    <property type="term" value="P:positive regulation of DNA-templated transcription"/>
    <property type="evidence" value="ECO:0007669"/>
    <property type="project" value="InterPro"/>
</dbReference>
<dbReference type="InterPro" id="IPR009057">
    <property type="entry name" value="Homeodomain-like_sf"/>
</dbReference>
<feature type="domain" description="HTH myb-type" evidence="6">
    <location>
        <begin position="44"/>
        <end position="103"/>
    </location>
</feature>
<name>A0A5J4ZW54_9ASTE</name>
<keyword evidence="5" id="KW-0539">Nucleus</keyword>
<keyword evidence="2" id="KW-0805">Transcription regulation</keyword>
<evidence type="ECO:0000259" key="6">
    <source>
        <dbReference type="PROSITE" id="PS51294"/>
    </source>
</evidence>
<evidence type="ECO:0000256" key="3">
    <source>
        <dbReference type="ARBA" id="ARBA00023125"/>
    </source>
</evidence>
<keyword evidence="3" id="KW-0238">DNA-binding</keyword>
<evidence type="ECO:0000313" key="7">
    <source>
        <dbReference type="EMBL" id="KAA8522094.1"/>
    </source>
</evidence>
<evidence type="ECO:0000256" key="1">
    <source>
        <dbReference type="ARBA" id="ARBA00004123"/>
    </source>
</evidence>
<dbReference type="SUPFAM" id="SSF46689">
    <property type="entry name" value="Homeodomain-like"/>
    <property type="match status" value="1"/>
</dbReference>
<comment type="subcellular location">
    <subcellularLocation>
        <location evidence="1">Nucleus</location>
    </subcellularLocation>
</comment>
<sequence>MVLKARVICLLISRSKDCLNDCGGDAGNPIKVSGLKNSHGVKVNRKKMKVDWTHELHKKFVQAVEQLGVDQAIPSRILELMKVEGLTRHNVASHLQKYRMHRRHILPREDDRRWPYPRNPAQRSYYPHKPVMAYPPYHSNQTLPAGQVYPAWGSPSSYSAGVQMWGPHCYPAWQPTESWHWNPYPAMNADAWGCPVMPPPHTACPSFPQNVSGFQSFDAMHNCSCGMPHNSLELQQAEEVIDEVVREAISKPWLPMPLGLKPPSTDSVLTELSKQGISTVPPRINGSHPR</sequence>
<proteinExistence type="predicted"/>
<dbReference type="GO" id="GO:0005634">
    <property type="term" value="C:nucleus"/>
    <property type="evidence" value="ECO:0007669"/>
    <property type="project" value="UniProtKB-SubCell"/>
</dbReference>
<dbReference type="PANTHER" id="PTHR31312">
    <property type="entry name" value="TRANSCRIPTION ACTIVATOR GLK1"/>
    <property type="match status" value="1"/>
</dbReference>
<dbReference type="AlphaFoldDB" id="A0A5J4ZW54"/>
<dbReference type="EMBL" id="CM018048">
    <property type="protein sequence ID" value="KAA8522094.1"/>
    <property type="molecule type" value="Genomic_DNA"/>
</dbReference>
<dbReference type="Gene3D" id="1.10.10.60">
    <property type="entry name" value="Homeodomain-like"/>
    <property type="match status" value="1"/>
</dbReference>
<dbReference type="OrthoDB" id="1907052at2759"/>
<protein>
    <recommendedName>
        <fullName evidence="6">HTH myb-type domain-containing protein</fullName>
    </recommendedName>
</protein>
<dbReference type="InterPro" id="IPR044825">
    <property type="entry name" value="GLK1/2-like"/>
</dbReference>
<organism evidence="7 8">
    <name type="scientific">Nyssa sinensis</name>
    <dbReference type="NCBI Taxonomy" id="561372"/>
    <lineage>
        <taxon>Eukaryota</taxon>
        <taxon>Viridiplantae</taxon>
        <taxon>Streptophyta</taxon>
        <taxon>Embryophyta</taxon>
        <taxon>Tracheophyta</taxon>
        <taxon>Spermatophyta</taxon>
        <taxon>Magnoliopsida</taxon>
        <taxon>eudicotyledons</taxon>
        <taxon>Gunneridae</taxon>
        <taxon>Pentapetalae</taxon>
        <taxon>asterids</taxon>
        <taxon>Cornales</taxon>
        <taxon>Nyssaceae</taxon>
        <taxon>Nyssa</taxon>
    </lineage>
</organism>
<dbReference type="NCBIfam" id="TIGR01557">
    <property type="entry name" value="myb_SHAQKYF"/>
    <property type="match status" value="1"/>
</dbReference>
<keyword evidence="4" id="KW-0804">Transcription</keyword>
<dbReference type="GO" id="GO:0000976">
    <property type="term" value="F:transcription cis-regulatory region binding"/>
    <property type="evidence" value="ECO:0007669"/>
    <property type="project" value="TreeGrafter"/>
</dbReference>
<accession>A0A5J4ZW54</accession>
<dbReference type="FunFam" id="1.10.10.60:FF:000007">
    <property type="entry name" value="Two-component response regulator"/>
    <property type="match status" value="1"/>
</dbReference>
<evidence type="ECO:0000313" key="8">
    <source>
        <dbReference type="Proteomes" id="UP000325577"/>
    </source>
</evidence>
<dbReference type="InterPro" id="IPR017930">
    <property type="entry name" value="Myb_dom"/>
</dbReference>
<dbReference type="InterPro" id="IPR001005">
    <property type="entry name" value="SANT/Myb"/>
</dbReference>
<reference evidence="7 8" key="1">
    <citation type="submission" date="2019-09" db="EMBL/GenBank/DDBJ databases">
        <title>A chromosome-level genome assembly of the Chinese tupelo Nyssa sinensis.</title>
        <authorList>
            <person name="Yang X."/>
            <person name="Kang M."/>
            <person name="Yang Y."/>
            <person name="Xiong H."/>
            <person name="Wang M."/>
            <person name="Zhang Z."/>
            <person name="Wang Z."/>
            <person name="Wu H."/>
            <person name="Ma T."/>
            <person name="Liu J."/>
            <person name="Xi Z."/>
        </authorList>
    </citation>
    <scope>NUCLEOTIDE SEQUENCE [LARGE SCALE GENOMIC DNA]</scope>
    <source>
        <strain evidence="7">J267</strain>
        <tissue evidence="7">Leaf</tissue>
    </source>
</reference>
<keyword evidence="8" id="KW-1185">Reference proteome</keyword>
<evidence type="ECO:0000256" key="4">
    <source>
        <dbReference type="ARBA" id="ARBA00023163"/>
    </source>
</evidence>
<dbReference type="InterPro" id="IPR006447">
    <property type="entry name" value="Myb_dom_plants"/>
</dbReference>
<evidence type="ECO:0000256" key="2">
    <source>
        <dbReference type="ARBA" id="ARBA00023015"/>
    </source>
</evidence>